<evidence type="ECO:0000313" key="1">
    <source>
        <dbReference type="EMBL" id="NKC29999.1"/>
    </source>
</evidence>
<gene>
    <name evidence="1" type="ORF">HEQ75_03935</name>
</gene>
<name>A0ABX1DYM5_9PROT</name>
<accession>A0ABX1DYM5</accession>
<keyword evidence="2" id="KW-1185">Reference proteome</keyword>
<sequence>MLPRLLLLTALVVPMAACEGLSRREQRTLSGGAIGAAGGAAVGALTGGSAVTGALLGGAGGAAVGALTGGRR</sequence>
<protein>
    <recommendedName>
        <fullName evidence="3">Glycine zipper domain-containing protein</fullName>
    </recommendedName>
</protein>
<reference evidence="1 2" key="1">
    <citation type="submission" date="2020-03" db="EMBL/GenBank/DDBJ databases">
        <title>Roseomonas selenitidurans sp. nov. isolated from urban soil.</title>
        <authorList>
            <person name="Liu H."/>
        </authorList>
    </citation>
    <scope>NUCLEOTIDE SEQUENCE [LARGE SCALE GENOMIC DNA]</scope>
    <source>
        <strain evidence="1 2">BU-1</strain>
    </source>
</reference>
<evidence type="ECO:0008006" key="3">
    <source>
        <dbReference type="Google" id="ProtNLM"/>
    </source>
</evidence>
<evidence type="ECO:0000313" key="2">
    <source>
        <dbReference type="Proteomes" id="UP000787635"/>
    </source>
</evidence>
<comment type="caution">
    <text evidence="1">The sequence shown here is derived from an EMBL/GenBank/DDBJ whole genome shotgun (WGS) entry which is preliminary data.</text>
</comment>
<organism evidence="1 2">
    <name type="scientific">Falsiroseomonas selenitidurans</name>
    <dbReference type="NCBI Taxonomy" id="2716335"/>
    <lineage>
        <taxon>Bacteria</taxon>
        <taxon>Pseudomonadati</taxon>
        <taxon>Pseudomonadota</taxon>
        <taxon>Alphaproteobacteria</taxon>
        <taxon>Acetobacterales</taxon>
        <taxon>Roseomonadaceae</taxon>
        <taxon>Falsiroseomonas</taxon>
    </lineage>
</organism>
<dbReference type="Proteomes" id="UP000787635">
    <property type="component" value="Unassembled WGS sequence"/>
</dbReference>
<proteinExistence type="predicted"/>
<dbReference type="EMBL" id="JAAVNE010000004">
    <property type="protein sequence ID" value="NKC29999.1"/>
    <property type="molecule type" value="Genomic_DNA"/>
</dbReference>